<feature type="chain" id="PRO_5002870064" evidence="4">
    <location>
        <begin position="24"/>
        <end position="418"/>
    </location>
</feature>
<dbReference type="GO" id="GO:0055052">
    <property type="term" value="C:ATP-binding cassette (ABC) transporter complex, substrate-binding subunit-containing"/>
    <property type="evidence" value="ECO:0007669"/>
    <property type="project" value="TreeGrafter"/>
</dbReference>
<dbReference type="KEGG" id="hor:Hore_15560"/>
<dbReference type="HOGENOM" id="CLU_031285_10_4_9"/>
<dbReference type="Gene3D" id="3.40.190.10">
    <property type="entry name" value="Periplasmic binding protein-like II"/>
    <property type="match status" value="1"/>
</dbReference>
<dbReference type="GO" id="GO:1901982">
    <property type="term" value="F:maltose binding"/>
    <property type="evidence" value="ECO:0007669"/>
    <property type="project" value="TreeGrafter"/>
</dbReference>
<evidence type="ECO:0000256" key="4">
    <source>
        <dbReference type="SAM" id="SignalP"/>
    </source>
</evidence>
<evidence type="ECO:0000256" key="1">
    <source>
        <dbReference type="ARBA" id="ARBA00008520"/>
    </source>
</evidence>
<dbReference type="SUPFAM" id="SSF53850">
    <property type="entry name" value="Periplasmic binding protein-like II"/>
    <property type="match status" value="1"/>
</dbReference>
<dbReference type="RefSeq" id="WP_012636488.1">
    <property type="nucleotide sequence ID" value="NC_011899.1"/>
</dbReference>
<dbReference type="CDD" id="cd13585">
    <property type="entry name" value="PBP2_TMBP_like"/>
    <property type="match status" value="1"/>
</dbReference>
<dbReference type="Proteomes" id="UP000000719">
    <property type="component" value="Chromosome"/>
</dbReference>
<evidence type="ECO:0000313" key="5">
    <source>
        <dbReference type="EMBL" id="ACL70305.1"/>
    </source>
</evidence>
<dbReference type="PANTHER" id="PTHR30061">
    <property type="entry name" value="MALTOSE-BINDING PERIPLASMIC PROTEIN"/>
    <property type="match status" value="1"/>
</dbReference>
<evidence type="ECO:0000256" key="3">
    <source>
        <dbReference type="ARBA" id="ARBA00022729"/>
    </source>
</evidence>
<dbReference type="Pfam" id="PF13416">
    <property type="entry name" value="SBP_bac_8"/>
    <property type="match status" value="1"/>
</dbReference>
<accession>B8CYD6</accession>
<reference evidence="5 6" key="1">
    <citation type="journal article" date="2009" name="PLoS ONE">
        <title>Genome analysis of the anaerobic thermohalophilic bacterium Halothermothrix orenii.</title>
        <authorList>
            <person name="Mavromatis K."/>
            <person name="Ivanova N."/>
            <person name="Anderson I."/>
            <person name="Lykidis A."/>
            <person name="Hooper S.D."/>
            <person name="Sun H."/>
            <person name="Kunin V."/>
            <person name="Lapidus A."/>
            <person name="Hugenholtz P."/>
            <person name="Patel B."/>
            <person name="Kyrpides N.C."/>
        </authorList>
    </citation>
    <scope>NUCLEOTIDE SEQUENCE [LARGE SCALE GENOMIC DNA]</scope>
    <source>
        <strain evidence="6">H 168 / OCM 544 / DSM 9562</strain>
    </source>
</reference>
<dbReference type="AlphaFoldDB" id="B8CYD6"/>
<dbReference type="STRING" id="373903.Hore_15560"/>
<name>B8CYD6_HALOH</name>
<gene>
    <name evidence="5" type="ordered locus">Hore_15560</name>
</gene>
<evidence type="ECO:0000313" key="6">
    <source>
        <dbReference type="Proteomes" id="UP000000719"/>
    </source>
</evidence>
<sequence length="418" mass="46507">MKRSLILTLSVFLVLVLSVSAFAATEITVWYHSGRGGEREVIEDQVKRFNAMQDEVKIKLVQLPEGSYNEQVQAAAMSGDLPDVLDLDGPFIANYAWSGYLRPLEDYVSPELKEDLLPSILAQGTYQGHLYALGTFDSGLAIWGNKEYLEDVGARIPTSVEDAWTFTEFMDILKKLKEHPDVKYPLDFKINYGKGEWFSYGFSPIFQAFGADLINRDNFTTAEGVLNGPEAMAAAWFQALFEQGYANPNPPGDTEFTNGDAALSWCGHWGYNQYKDALGDDVVLIPMPKFATQVTGMGSWAWSITQNCENPEAAWKFIEFILQPEEIVKMTNANGAVPSRLSAAKLSEPYKPGGELRIFVEQLQKIAVERPVTPAYPTITDAFATAIDNIINGGDIRYELNEAVRAIDEEIEFMGLAQ</sequence>
<dbReference type="PANTHER" id="PTHR30061:SF50">
    <property type="entry name" value="MALTOSE_MALTODEXTRIN-BINDING PERIPLASMIC PROTEIN"/>
    <property type="match status" value="1"/>
</dbReference>
<keyword evidence="2" id="KW-0813">Transport</keyword>
<feature type="signal peptide" evidence="4">
    <location>
        <begin position="1"/>
        <end position="23"/>
    </location>
</feature>
<comment type="similarity">
    <text evidence="1">Belongs to the bacterial solute-binding protein 1 family.</text>
</comment>
<dbReference type="OrthoDB" id="383937at2"/>
<keyword evidence="6" id="KW-1185">Reference proteome</keyword>
<dbReference type="GO" id="GO:0042956">
    <property type="term" value="P:maltodextrin transmembrane transport"/>
    <property type="evidence" value="ECO:0007669"/>
    <property type="project" value="TreeGrafter"/>
</dbReference>
<dbReference type="EMBL" id="CP001098">
    <property type="protein sequence ID" value="ACL70305.1"/>
    <property type="molecule type" value="Genomic_DNA"/>
</dbReference>
<protein>
    <submittedName>
        <fullName evidence="5">Extracellular solute-binding protein family 1</fullName>
    </submittedName>
</protein>
<proteinExistence type="inferred from homology"/>
<dbReference type="GO" id="GO:0015768">
    <property type="term" value="P:maltose transport"/>
    <property type="evidence" value="ECO:0007669"/>
    <property type="project" value="TreeGrafter"/>
</dbReference>
<dbReference type="InterPro" id="IPR006059">
    <property type="entry name" value="SBP"/>
</dbReference>
<organism evidence="5 6">
    <name type="scientific">Halothermothrix orenii (strain H 168 / OCM 544 / DSM 9562)</name>
    <dbReference type="NCBI Taxonomy" id="373903"/>
    <lineage>
        <taxon>Bacteria</taxon>
        <taxon>Bacillati</taxon>
        <taxon>Bacillota</taxon>
        <taxon>Clostridia</taxon>
        <taxon>Halanaerobiales</taxon>
        <taxon>Halothermotrichaceae</taxon>
        <taxon>Halothermothrix</taxon>
    </lineage>
</organism>
<keyword evidence="3 4" id="KW-0732">Signal</keyword>
<evidence type="ECO:0000256" key="2">
    <source>
        <dbReference type="ARBA" id="ARBA00022448"/>
    </source>
</evidence>
<dbReference type="eggNOG" id="COG2182">
    <property type="taxonomic scope" value="Bacteria"/>
</dbReference>